<dbReference type="AlphaFoldDB" id="A0A7D9IMB3"/>
<reference evidence="1" key="1">
    <citation type="submission" date="2020-04" db="EMBL/GenBank/DDBJ databases">
        <authorList>
            <person name="Alioto T."/>
            <person name="Alioto T."/>
            <person name="Gomez Garrido J."/>
        </authorList>
    </citation>
    <scope>NUCLEOTIDE SEQUENCE</scope>
    <source>
        <strain evidence="1">A484AB</strain>
    </source>
</reference>
<accession>A0A7D9IMB3</accession>
<comment type="caution">
    <text evidence="1">The sequence shown here is derived from an EMBL/GenBank/DDBJ whole genome shotgun (WGS) entry which is preliminary data.</text>
</comment>
<proteinExistence type="predicted"/>
<dbReference type="EMBL" id="CACRXK020008093">
    <property type="protein sequence ID" value="CAB4013960.1"/>
    <property type="molecule type" value="Genomic_DNA"/>
</dbReference>
<name>A0A7D9IMB3_PARCT</name>
<keyword evidence="2" id="KW-1185">Reference proteome</keyword>
<dbReference type="Proteomes" id="UP001152795">
    <property type="component" value="Unassembled WGS sequence"/>
</dbReference>
<protein>
    <submittedName>
        <fullName evidence="1">Uncharacterized protein</fullName>
    </submittedName>
</protein>
<organism evidence="1 2">
    <name type="scientific">Paramuricea clavata</name>
    <name type="common">Red gorgonian</name>
    <name type="synonym">Violescent sea-whip</name>
    <dbReference type="NCBI Taxonomy" id="317549"/>
    <lineage>
        <taxon>Eukaryota</taxon>
        <taxon>Metazoa</taxon>
        <taxon>Cnidaria</taxon>
        <taxon>Anthozoa</taxon>
        <taxon>Octocorallia</taxon>
        <taxon>Malacalcyonacea</taxon>
        <taxon>Plexauridae</taxon>
        <taxon>Paramuricea</taxon>
    </lineage>
</organism>
<evidence type="ECO:0000313" key="1">
    <source>
        <dbReference type="EMBL" id="CAB4013960.1"/>
    </source>
</evidence>
<sequence>MNINYGPRGSKQDGDIDATVRYVLLEIIKESVDNNVIDNIIEARRKELVFFYRSASRRIRVGFLNKDAKIPKEMKLQREPEPVQRTDLEKEARAMYRMMMNEDRMSNDLHRPDSFVEDDN</sequence>
<evidence type="ECO:0000313" key="2">
    <source>
        <dbReference type="Proteomes" id="UP001152795"/>
    </source>
</evidence>
<gene>
    <name evidence="1" type="ORF">PACLA_8A076672</name>
</gene>